<gene>
    <name evidence="3" type="ORF">RFH988_LOCUS16363</name>
</gene>
<feature type="coiled-coil region" evidence="1">
    <location>
        <begin position="288"/>
        <end position="315"/>
    </location>
</feature>
<protein>
    <submittedName>
        <fullName evidence="3">Uncharacterized protein</fullName>
    </submittedName>
</protein>
<dbReference type="AlphaFoldDB" id="A0A814JUG7"/>
<feature type="coiled-coil region" evidence="1">
    <location>
        <begin position="116"/>
        <end position="167"/>
    </location>
</feature>
<evidence type="ECO:0000313" key="3">
    <source>
        <dbReference type="EMBL" id="CAF1043859.1"/>
    </source>
</evidence>
<evidence type="ECO:0000313" key="4">
    <source>
        <dbReference type="Proteomes" id="UP000663882"/>
    </source>
</evidence>
<organism evidence="3 4">
    <name type="scientific">Rotaria sordida</name>
    <dbReference type="NCBI Taxonomy" id="392033"/>
    <lineage>
        <taxon>Eukaryota</taxon>
        <taxon>Metazoa</taxon>
        <taxon>Spiralia</taxon>
        <taxon>Gnathifera</taxon>
        <taxon>Rotifera</taxon>
        <taxon>Eurotatoria</taxon>
        <taxon>Bdelloidea</taxon>
        <taxon>Philodinida</taxon>
        <taxon>Philodinidae</taxon>
        <taxon>Rotaria</taxon>
    </lineage>
</organism>
<feature type="region of interest" description="Disordered" evidence="2">
    <location>
        <begin position="445"/>
        <end position="464"/>
    </location>
</feature>
<dbReference type="OrthoDB" id="10070555at2759"/>
<keyword evidence="1" id="KW-0175">Coiled coil</keyword>
<dbReference type="Proteomes" id="UP000663882">
    <property type="component" value="Unassembled WGS sequence"/>
</dbReference>
<name>A0A814JUG7_9BILA</name>
<dbReference type="EMBL" id="CAJNOO010000835">
    <property type="protein sequence ID" value="CAF1043859.1"/>
    <property type="molecule type" value="Genomic_DNA"/>
</dbReference>
<accession>A0A814JUG7</accession>
<evidence type="ECO:0000256" key="2">
    <source>
        <dbReference type="SAM" id="MobiDB-lite"/>
    </source>
</evidence>
<sequence>MTAFARPSLLDNRYAVIAETSAYTYDDDDLVNYAEFLRQHGRYMTKGGYVDSSRRIRSLHRQQDGFQIPKRQTPPSRTGLLASINKSSLSAPAIGTTPRKLKTSDENELLSPLSLSANLENKKKEYDKQMKLIEEQMIKAKQNEREAKRLEGDIKKEQRQLHHSLRDLDVDATRKRYNAEKHLSKNLEEKDKIEREFVKKREKYTTVHPSKTLAQITYVMQSSRTHRSFVNRYLSRQTKERTDRLIDSLQANKDKDRRNLLLCNDLARQYQTKSHELKIKHQQFNQIHSDFEQKVQQKELEENRLKKELADIATALNLEAQKVKTDMKDFLNIVDNDRVQTMKQDLEQEQKLNQTKVYGKNYDQERRRLSGDVTLHRSMLDLKQRDALRRIGDTKSRLETIYAKQRQLNASTAVNEPDRRATQLMSKVTDIENRRSQLMNQYMRDKTEKHESEATTKAKTRPVELETKQHEDRLRHLENTMNKSEDVEYELRKSVKEAEFQRRKKEQEVQRLKDDLIRKKREDAKKIQNAIARSEQEEKELERHLAKEKAKLYKLQTRREDNYLRLTRQRQQMRENKALLDIHEREHERLLNVQTQSQSLQSFSTI</sequence>
<evidence type="ECO:0000256" key="1">
    <source>
        <dbReference type="SAM" id="Coils"/>
    </source>
</evidence>
<proteinExistence type="predicted"/>
<comment type="caution">
    <text evidence="3">The sequence shown here is derived from an EMBL/GenBank/DDBJ whole genome shotgun (WGS) entry which is preliminary data.</text>
</comment>
<feature type="coiled-coil region" evidence="1">
    <location>
        <begin position="467"/>
        <end position="586"/>
    </location>
</feature>
<reference evidence="3" key="1">
    <citation type="submission" date="2021-02" db="EMBL/GenBank/DDBJ databases">
        <authorList>
            <person name="Nowell W R."/>
        </authorList>
    </citation>
    <scope>NUCLEOTIDE SEQUENCE</scope>
</reference>